<dbReference type="InterPro" id="IPR036388">
    <property type="entry name" value="WH-like_DNA-bd_sf"/>
</dbReference>
<dbReference type="InterPro" id="IPR013249">
    <property type="entry name" value="RNA_pol_sigma70_r4_t2"/>
</dbReference>
<dbReference type="EMBL" id="FXYH01000008">
    <property type="protein sequence ID" value="SMX42972.1"/>
    <property type="molecule type" value="Genomic_DNA"/>
</dbReference>
<dbReference type="RefSeq" id="WP_170125867.1">
    <property type="nucleotide sequence ID" value="NZ_FXYH01000008.1"/>
</dbReference>
<evidence type="ECO:0000256" key="1">
    <source>
        <dbReference type="ARBA" id="ARBA00010641"/>
    </source>
</evidence>
<evidence type="ECO:0000256" key="4">
    <source>
        <dbReference type="ARBA" id="ARBA00023125"/>
    </source>
</evidence>
<evidence type="ECO:0000256" key="3">
    <source>
        <dbReference type="ARBA" id="ARBA00023082"/>
    </source>
</evidence>
<comment type="similarity">
    <text evidence="1">Belongs to the sigma-70 factor family. ECF subfamily.</text>
</comment>
<keyword evidence="3" id="KW-0731">Sigma factor</keyword>
<dbReference type="GO" id="GO:0006352">
    <property type="term" value="P:DNA-templated transcription initiation"/>
    <property type="evidence" value="ECO:0007669"/>
    <property type="project" value="InterPro"/>
</dbReference>
<evidence type="ECO:0000313" key="9">
    <source>
        <dbReference type="Proteomes" id="UP000220836"/>
    </source>
</evidence>
<dbReference type="InterPro" id="IPR013324">
    <property type="entry name" value="RNA_pol_sigma_r3/r4-like"/>
</dbReference>
<name>A0A238KLM6_9RHOB</name>
<accession>A0A238KLM6</accession>
<dbReference type="GO" id="GO:0003677">
    <property type="term" value="F:DNA binding"/>
    <property type="evidence" value="ECO:0007669"/>
    <property type="project" value="UniProtKB-KW"/>
</dbReference>
<dbReference type="SUPFAM" id="SSF88659">
    <property type="entry name" value="Sigma3 and sigma4 domains of RNA polymerase sigma factors"/>
    <property type="match status" value="1"/>
</dbReference>
<evidence type="ECO:0000259" key="6">
    <source>
        <dbReference type="Pfam" id="PF04542"/>
    </source>
</evidence>
<protein>
    <submittedName>
        <fullName evidence="8">ECF RNA polymerase sigma factor SigR</fullName>
    </submittedName>
</protein>
<dbReference type="Gene3D" id="1.10.10.10">
    <property type="entry name" value="Winged helix-like DNA-binding domain superfamily/Winged helix DNA-binding domain"/>
    <property type="match status" value="1"/>
</dbReference>
<keyword evidence="9" id="KW-1185">Reference proteome</keyword>
<dbReference type="GO" id="GO:0016987">
    <property type="term" value="F:sigma factor activity"/>
    <property type="evidence" value="ECO:0007669"/>
    <property type="project" value="UniProtKB-KW"/>
</dbReference>
<dbReference type="InterPro" id="IPR039425">
    <property type="entry name" value="RNA_pol_sigma-70-like"/>
</dbReference>
<evidence type="ECO:0000256" key="2">
    <source>
        <dbReference type="ARBA" id="ARBA00023015"/>
    </source>
</evidence>
<dbReference type="Pfam" id="PF04542">
    <property type="entry name" value="Sigma70_r2"/>
    <property type="match status" value="1"/>
</dbReference>
<dbReference type="PANTHER" id="PTHR43133:SF8">
    <property type="entry name" value="RNA POLYMERASE SIGMA FACTOR HI_1459-RELATED"/>
    <property type="match status" value="1"/>
</dbReference>
<dbReference type="Pfam" id="PF08281">
    <property type="entry name" value="Sigma70_r4_2"/>
    <property type="match status" value="1"/>
</dbReference>
<gene>
    <name evidence="8" type="primary">sigR</name>
    <name evidence="8" type="ORF">PEV8663_02557</name>
</gene>
<dbReference type="InterPro" id="IPR013325">
    <property type="entry name" value="RNA_pol_sigma_r2"/>
</dbReference>
<feature type="domain" description="RNA polymerase sigma factor 70 region 4 type 2" evidence="7">
    <location>
        <begin position="119"/>
        <end position="169"/>
    </location>
</feature>
<evidence type="ECO:0000256" key="5">
    <source>
        <dbReference type="ARBA" id="ARBA00023163"/>
    </source>
</evidence>
<sequence>MNVCDEELALAAAGGDREAFGALLSRVYDRMFGLAFKLTGNRAEAEDLVQDICAALPGKLTRFRGDAKVTTWLYRIVVNAARDRHRRRSTHAKAASGWGDWEVSRRAAEAEAAERADWLRLAMDALTPPELRETLVLVLEGLNHAQVAEILDVSEGTISWRISEAKKKLRAMKERDA</sequence>
<evidence type="ECO:0000259" key="7">
    <source>
        <dbReference type="Pfam" id="PF08281"/>
    </source>
</evidence>
<dbReference type="PANTHER" id="PTHR43133">
    <property type="entry name" value="RNA POLYMERASE ECF-TYPE SIGMA FACTO"/>
    <property type="match status" value="1"/>
</dbReference>
<dbReference type="SUPFAM" id="SSF88946">
    <property type="entry name" value="Sigma2 domain of RNA polymerase sigma factors"/>
    <property type="match status" value="1"/>
</dbReference>
<evidence type="ECO:0000313" key="8">
    <source>
        <dbReference type="EMBL" id="SMX42972.1"/>
    </source>
</evidence>
<feature type="domain" description="RNA polymerase sigma-70 region 2" evidence="6">
    <location>
        <begin position="24"/>
        <end position="89"/>
    </location>
</feature>
<proteinExistence type="inferred from homology"/>
<reference evidence="8 9" key="1">
    <citation type="submission" date="2017-05" db="EMBL/GenBank/DDBJ databases">
        <authorList>
            <person name="Song R."/>
            <person name="Chenine A.L."/>
            <person name="Ruprecht R.M."/>
        </authorList>
    </citation>
    <scope>NUCLEOTIDE SEQUENCE [LARGE SCALE GENOMIC DNA]</scope>
    <source>
        <strain evidence="8 9">CECT 8663</strain>
    </source>
</reference>
<keyword evidence="2" id="KW-0805">Transcription regulation</keyword>
<dbReference type="InterPro" id="IPR014284">
    <property type="entry name" value="RNA_pol_sigma-70_dom"/>
</dbReference>
<organism evidence="8 9">
    <name type="scientific">Pelagimonas varians</name>
    <dbReference type="NCBI Taxonomy" id="696760"/>
    <lineage>
        <taxon>Bacteria</taxon>
        <taxon>Pseudomonadati</taxon>
        <taxon>Pseudomonadota</taxon>
        <taxon>Alphaproteobacteria</taxon>
        <taxon>Rhodobacterales</taxon>
        <taxon>Roseobacteraceae</taxon>
        <taxon>Pelagimonas</taxon>
    </lineage>
</organism>
<dbReference type="InterPro" id="IPR007627">
    <property type="entry name" value="RNA_pol_sigma70_r2"/>
</dbReference>
<dbReference type="Proteomes" id="UP000220836">
    <property type="component" value="Unassembled WGS sequence"/>
</dbReference>
<dbReference type="Gene3D" id="1.10.1740.10">
    <property type="match status" value="1"/>
</dbReference>
<dbReference type="NCBIfam" id="TIGR02937">
    <property type="entry name" value="sigma70-ECF"/>
    <property type="match status" value="1"/>
</dbReference>
<keyword evidence="5" id="KW-0804">Transcription</keyword>
<dbReference type="AlphaFoldDB" id="A0A238KLM6"/>
<keyword evidence="4" id="KW-0238">DNA-binding</keyword>